<organism evidence="2 3">
    <name type="scientific">Brevibacillus fluminis</name>
    <dbReference type="NCBI Taxonomy" id="511487"/>
    <lineage>
        <taxon>Bacteria</taxon>
        <taxon>Bacillati</taxon>
        <taxon>Bacillota</taxon>
        <taxon>Bacilli</taxon>
        <taxon>Bacillales</taxon>
        <taxon>Paenibacillaceae</taxon>
        <taxon>Brevibacillus</taxon>
    </lineage>
</organism>
<evidence type="ECO:0000313" key="3">
    <source>
        <dbReference type="Proteomes" id="UP000271031"/>
    </source>
</evidence>
<proteinExistence type="predicted"/>
<dbReference type="Gene3D" id="3.20.20.190">
    <property type="entry name" value="Phosphatidylinositol (PI) phosphodiesterase"/>
    <property type="match status" value="1"/>
</dbReference>
<comment type="caution">
    <text evidence="2">The sequence shown here is derived from an EMBL/GenBank/DDBJ whole genome shotgun (WGS) entry which is preliminary data.</text>
</comment>
<dbReference type="AlphaFoldDB" id="A0A3M8DS68"/>
<dbReference type="PANTHER" id="PTHR46211">
    <property type="entry name" value="GLYCEROPHOSPHORYL DIESTER PHOSPHODIESTERASE"/>
    <property type="match status" value="1"/>
</dbReference>
<feature type="domain" description="GP-PDE" evidence="1">
    <location>
        <begin position="2"/>
        <end position="239"/>
    </location>
</feature>
<name>A0A3M8DS68_9BACL</name>
<gene>
    <name evidence="2" type="ORF">EDM56_07235</name>
</gene>
<dbReference type="PANTHER" id="PTHR46211:SF14">
    <property type="entry name" value="GLYCEROPHOSPHODIESTER PHOSPHODIESTERASE"/>
    <property type="match status" value="1"/>
</dbReference>
<dbReference type="InterPro" id="IPR017946">
    <property type="entry name" value="PLC-like_Pdiesterase_TIM-brl"/>
</dbReference>
<dbReference type="GO" id="GO:0008081">
    <property type="term" value="F:phosphoric diester hydrolase activity"/>
    <property type="evidence" value="ECO:0007669"/>
    <property type="project" value="InterPro"/>
</dbReference>
<dbReference type="Pfam" id="PF03009">
    <property type="entry name" value="GDPD"/>
    <property type="match status" value="1"/>
</dbReference>
<dbReference type="OrthoDB" id="384721at2"/>
<dbReference type="GO" id="GO:0006629">
    <property type="term" value="P:lipid metabolic process"/>
    <property type="evidence" value="ECO:0007669"/>
    <property type="project" value="InterPro"/>
</dbReference>
<keyword evidence="3" id="KW-1185">Reference proteome</keyword>
<dbReference type="Proteomes" id="UP000271031">
    <property type="component" value="Unassembled WGS sequence"/>
</dbReference>
<evidence type="ECO:0000313" key="2">
    <source>
        <dbReference type="EMBL" id="RNB90301.1"/>
    </source>
</evidence>
<dbReference type="PROSITE" id="PS51704">
    <property type="entry name" value="GP_PDE"/>
    <property type="match status" value="1"/>
</dbReference>
<accession>A0A3M8DS68</accession>
<sequence length="241" mass="26651">MHVCMAHRGWSGKAPENTMAAIQLALGEPGVQAIEIDVQVTKDGELVLMHDFTLERTTNGAGPVKAHTLAQIQSLDAGSWFGPAFTGERVPTLEEVLMAVRGRCMLNIELKTAGDLYPDLAQKVVELVTRHEMQAEVIITSFDHEVIKRVHELDPSFTTGLIIYGKPTLLTEQLRETGATVISIAYPYVTAPFVRDMHEQGYQVLAWTVDDEQSIETVLAYHPDIHVCTNHPDRMIGLLPA</sequence>
<reference evidence="2 3" key="1">
    <citation type="submission" date="2018-10" db="EMBL/GenBank/DDBJ databases">
        <title>Phylogenomics of Brevibacillus.</title>
        <authorList>
            <person name="Dunlap C."/>
        </authorList>
    </citation>
    <scope>NUCLEOTIDE SEQUENCE [LARGE SCALE GENOMIC DNA]</scope>
    <source>
        <strain evidence="2 3">JCM 15716</strain>
    </source>
</reference>
<dbReference type="SUPFAM" id="SSF51695">
    <property type="entry name" value="PLC-like phosphodiesterases"/>
    <property type="match status" value="1"/>
</dbReference>
<protein>
    <submittedName>
        <fullName evidence="2">Glycerophosphodiester phosphodiesterase</fullName>
    </submittedName>
</protein>
<dbReference type="EMBL" id="RHHQ01000007">
    <property type="protein sequence ID" value="RNB90301.1"/>
    <property type="molecule type" value="Genomic_DNA"/>
</dbReference>
<evidence type="ECO:0000259" key="1">
    <source>
        <dbReference type="PROSITE" id="PS51704"/>
    </source>
</evidence>
<dbReference type="RefSeq" id="WP_122917229.1">
    <property type="nucleotide sequence ID" value="NZ_RHHQ01000007.1"/>
</dbReference>
<dbReference type="InterPro" id="IPR030395">
    <property type="entry name" value="GP_PDE_dom"/>
</dbReference>